<dbReference type="Gene3D" id="1.25.40.20">
    <property type="entry name" value="Ankyrin repeat-containing domain"/>
    <property type="match status" value="3"/>
</dbReference>
<evidence type="ECO:0000256" key="2">
    <source>
        <dbReference type="ARBA" id="ARBA00023043"/>
    </source>
</evidence>
<dbReference type="AlphaFoldDB" id="A0A5M9JUE3"/>
<feature type="repeat" description="ANK" evidence="3">
    <location>
        <begin position="706"/>
        <end position="738"/>
    </location>
</feature>
<dbReference type="Pfam" id="PF24883">
    <property type="entry name" value="NPHP3_N"/>
    <property type="match status" value="1"/>
</dbReference>
<dbReference type="InterPro" id="IPR054471">
    <property type="entry name" value="GPIID_WHD"/>
</dbReference>
<dbReference type="PANTHER" id="PTHR24198:SF165">
    <property type="entry name" value="ANKYRIN REPEAT-CONTAINING PROTEIN-RELATED"/>
    <property type="match status" value="1"/>
</dbReference>
<feature type="repeat" description="ANK" evidence="3">
    <location>
        <begin position="805"/>
        <end position="837"/>
    </location>
</feature>
<gene>
    <name evidence="6" type="ORF">EYC84_002933</name>
</gene>
<dbReference type="PROSITE" id="PS50088">
    <property type="entry name" value="ANK_REPEAT"/>
    <property type="match status" value="5"/>
</dbReference>
<protein>
    <submittedName>
        <fullName evidence="6">Uncharacterized protein</fullName>
    </submittedName>
</protein>
<dbReference type="PROSITE" id="PS50297">
    <property type="entry name" value="ANK_REP_REGION"/>
    <property type="match status" value="2"/>
</dbReference>
<name>A0A5M9JUE3_MONFR</name>
<evidence type="ECO:0000259" key="4">
    <source>
        <dbReference type="Pfam" id="PF22939"/>
    </source>
</evidence>
<comment type="caution">
    <text evidence="6">The sequence shown here is derived from an EMBL/GenBank/DDBJ whole genome shotgun (WGS) entry which is preliminary data.</text>
</comment>
<dbReference type="Proteomes" id="UP000322873">
    <property type="component" value="Unassembled WGS sequence"/>
</dbReference>
<dbReference type="Pfam" id="PF12796">
    <property type="entry name" value="Ank_2"/>
    <property type="match status" value="2"/>
</dbReference>
<feature type="repeat" description="ANK" evidence="3">
    <location>
        <begin position="607"/>
        <end position="639"/>
    </location>
</feature>
<dbReference type="InterPro" id="IPR036770">
    <property type="entry name" value="Ankyrin_rpt-contain_sf"/>
</dbReference>
<dbReference type="GO" id="GO:0009116">
    <property type="term" value="P:nucleoside metabolic process"/>
    <property type="evidence" value="ECO:0007669"/>
    <property type="project" value="InterPro"/>
</dbReference>
<evidence type="ECO:0000256" key="1">
    <source>
        <dbReference type="ARBA" id="ARBA00022737"/>
    </source>
</evidence>
<feature type="repeat" description="ANK" evidence="3">
    <location>
        <begin position="673"/>
        <end position="705"/>
    </location>
</feature>
<dbReference type="GO" id="GO:0003824">
    <property type="term" value="F:catalytic activity"/>
    <property type="evidence" value="ECO:0007669"/>
    <property type="project" value="InterPro"/>
</dbReference>
<feature type="repeat" description="ANK" evidence="3">
    <location>
        <begin position="739"/>
        <end position="771"/>
    </location>
</feature>
<dbReference type="SMART" id="SM00248">
    <property type="entry name" value="ANK"/>
    <property type="match status" value="8"/>
</dbReference>
<evidence type="ECO:0000313" key="7">
    <source>
        <dbReference type="Proteomes" id="UP000322873"/>
    </source>
</evidence>
<dbReference type="SUPFAM" id="SSF53167">
    <property type="entry name" value="Purine and uridine phosphorylases"/>
    <property type="match status" value="1"/>
</dbReference>
<dbReference type="Pfam" id="PF13637">
    <property type="entry name" value="Ank_4"/>
    <property type="match status" value="1"/>
</dbReference>
<dbReference type="SUPFAM" id="SSF52540">
    <property type="entry name" value="P-loop containing nucleoside triphosphate hydrolases"/>
    <property type="match status" value="1"/>
</dbReference>
<evidence type="ECO:0000259" key="5">
    <source>
        <dbReference type="Pfam" id="PF24883"/>
    </source>
</evidence>
<feature type="domain" description="GPI inositol-deacylase winged helix" evidence="4">
    <location>
        <begin position="370"/>
        <end position="448"/>
    </location>
</feature>
<evidence type="ECO:0000313" key="6">
    <source>
        <dbReference type="EMBL" id="KAA8572307.1"/>
    </source>
</evidence>
<dbReference type="EMBL" id="VICG01000004">
    <property type="protein sequence ID" value="KAA8572307.1"/>
    <property type="molecule type" value="Genomic_DNA"/>
</dbReference>
<dbReference type="Gene3D" id="3.40.50.300">
    <property type="entry name" value="P-loop containing nucleotide triphosphate hydrolases"/>
    <property type="match status" value="1"/>
</dbReference>
<reference evidence="6 7" key="1">
    <citation type="submission" date="2019-06" db="EMBL/GenBank/DDBJ databases">
        <title>Genome Sequence of the Brown Rot Fungal Pathogen Monilinia fructicola.</title>
        <authorList>
            <person name="De Miccolis Angelini R.M."/>
            <person name="Landi L."/>
            <person name="Abate D."/>
            <person name="Pollastro S."/>
            <person name="Romanazzi G."/>
            <person name="Faretra F."/>
        </authorList>
    </citation>
    <scope>NUCLEOTIDE SEQUENCE [LARGE SCALE GENOMIC DNA]</scope>
    <source>
        <strain evidence="6 7">Mfrc123</strain>
    </source>
</reference>
<dbReference type="VEuPathDB" id="FungiDB:MFRU_003g04650"/>
<dbReference type="InterPro" id="IPR035994">
    <property type="entry name" value="Nucleoside_phosphorylase_sf"/>
</dbReference>
<dbReference type="Pfam" id="PF22939">
    <property type="entry name" value="WHD_GPIID"/>
    <property type="match status" value="1"/>
</dbReference>
<evidence type="ECO:0000256" key="3">
    <source>
        <dbReference type="PROSITE-ProRule" id="PRU00023"/>
    </source>
</evidence>
<sequence>MEAAGLMDTFPCVVIRGICDYADSHKNKIWQPYAAATAAAYAKELLRVIPGQAVMNMSPIELVTDKIVQQLKQWRRTDEEEECLQSFRTTNYETQKNLNPEREKETCLWCLEDTTFLDWRDKSTSRLLWVTADPGCGKSVLSKALVDERLLEREVNGTTICYFFFKDTSEEQRSPTSALSALLHQLFTSEKGGKLIKHAMPAFRENKTHLSKNLEVLWKIVQDIAMDPDCGKIVFLIDALDECEYESQENLITKLKEFEKLHIQLINDVPGIRLQGENYSKEIRLEIDRVIKARVNKLDGVIASARARDLLLEGLSKIENRTYLWLHLIFESIKFNPRIDVQVVKDLLRTLPKTIEEAYEAILKRSDEPSKAMRLLHIIVGATRPLSLKEIGIALYITEDIHRYQDLEIQEDEQFKIVIRHLCGLFVSVVDGKVFLIHQTAKEYLIGSSNKTTSMSGSWKNSLEPKVSNLILTECCLWYLSFEDFEKLSPPERMSEINQYCAENHFLDYSAKNWSTHFREAESMDLYKLGLITCDVSSTRFLLWFSIYWRLDNSYFHGPPEWKNDLFPIAYLGIDSLMPILLESIDIDARDSGLRTPLLWSVERGGRYGNALQAASCGGNETIVKLLLEAKADVNAQDDGYDNAFQMASYAEYKEIVKLLLEAKADVNINCGAYSNALQSASYKGNEEIVKLLLEAKADVNAQGGEYGNALQAASYRGDEEIVKLLLEAKADVNAQGGEYGNALYIASNKGYETIVKLLLEAKADVNAQSGKYSNTLQAASCNRDKAIVKLLLEAKANVNAQGGYYSNALQAASYYGYETIVKLLLEAKADVNAQGGKYGNAFQAASFRGHKAVTKLLLSTGEVKIDSKDIDD</sequence>
<dbReference type="PANTHER" id="PTHR24198">
    <property type="entry name" value="ANKYRIN REPEAT AND PROTEIN KINASE DOMAIN-CONTAINING PROTEIN"/>
    <property type="match status" value="1"/>
</dbReference>
<keyword evidence="7" id="KW-1185">Reference proteome</keyword>
<accession>A0A5M9JUE3</accession>
<keyword evidence="2 3" id="KW-0040">ANK repeat</keyword>
<organism evidence="6 7">
    <name type="scientific">Monilinia fructicola</name>
    <name type="common">Brown rot fungus</name>
    <name type="synonym">Ciboria fructicola</name>
    <dbReference type="NCBI Taxonomy" id="38448"/>
    <lineage>
        <taxon>Eukaryota</taxon>
        <taxon>Fungi</taxon>
        <taxon>Dikarya</taxon>
        <taxon>Ascomycota</taxon>
        <taxon>Pezizomycotina</taxon>
        <taxon>Leotiomycetes</taxon>
        <taxon>Helotiales</taxon>
        <taxon>Sclerotiniaceae</taxon>
        <taxon>Monilinia</taxon>
    </lineage>
</organism>
<dbReference type="InterPro" id="IPR002110">
    <property type="entry name" value="Ankyrin_rpt"/>
</dbReference>
<dbReference type="Gene3D" id="3.40.50.1580">
    <property type="entry name" value="Nucleoside phosphorylase domain"/>
    <property type="match status" value="1"/>
</dbReference>
<proteinExistence type="predicted"/>
<dbReference type="InterPro" id="IPR056884">
    <property type="entry name" value="NPHP3-like_N"/>
</dbReference>
<dbReference type="InterPro" id="IPR027417">
    <property type="entry name" value="P-loop_NTPase"/>
</dbReference>
<keyword evidence="1" id="KW-0677">Repeat</keyword>
<dbReference type="SUPFAM" id="SSF48403">
    <property type="entry name" value="Ankyrin repeat"/>
    <property type="match status" value="1"/>
</dbReference>
<feature type="domain" description="Nephrocystin 3-like N-terminal" evidence="5">
    <location>
        <begin position="105"/>
        <end position="258"/>
    </location>
</feature>